<dbReference type="GO" id="GO:0005886">
    <property type="term" value="C:plasma membrane"/>
    <property type="evidence" value="ECO:0007669"/>
    <property type="project" value="UniProtKB-SubCell"/>
</dbReference>
<dbReference type="Gene3D" id="1.10.3720.10">
    <property type="entry name" value="MetI-like"/>
    <property type="match status" value="2"/>
</dbReference>
<dbReference type="RefSeq" id="WP_144813742.1">
    <property type="nucleotide sequence ID" value="NZ_VLKP01000005.1"/>
</dbReference>
<organism evidence="10 11">
    <name type="scientific">Aerolutibacter ruishenii</name>
    <dbReference type="NCBI Taxonomy" id="686800"/>
    <lineage>
        <taxon>Bacteria</taxon>
        <taxon>Pseudomonadati</taxon>
        <taxon>Pseudomonadota</taxon>
        <taxon>Gammaproteobacteria</taxon>
        <taxon>Lysobacterales</taxon>
        <taxon>Lysobacteraceae</taxon>
        <taxon>Aerolutibacter</taxon>
    </lineage>
</organism>
<sequence>MISPLRLEQGGHWRSAGLAICFLPVFAVVTVLLGRALLSESGAWPDASFASALGGSLRMALAVGAIALGLGLPTGLMAALYRFPGRTWLLTLAMLPILAPSFLWAIGWSALASHWGAATGLLAGVPGLVLAHAGAAIPIVALTTFAATGSLTASQVDAVRVSGGETAVVWHAARHVAPPASLAAVLVAVLMLSDPGPGMIFGVRTVAGDLLTSFSSQYDFLLAARQSLWLAAVVVVLTVPILAMATPRLADAVLARQVRQLQPVLRPLPGGIAAALLALLVVGGLLAPLTGLLLPLRPGASLQMATETLARTGVDTLLYALGAGVLATASGFVVAICAGRTPRLRIATLVLALIVLVQPPALLALGVVELAASAPASADPVLRGPLVVCVTLAMRLFPLAVLLGLRAWGGFAPSWAQAAAVHGVPLSRYLSRVAAPLLAPGAMASVLLVALLASADVSTVLLLHPPGHPSLPLTIFTVMANAPEAWTAALCLIYVLAVMVVLGMVRFGLGRWPG</sequence>
<evidence type="ECO:0000259" key="9">
    <source>
        <dbReference type="PROSITE" id="PS50928"/>
    </source>
</evidence>
<dbReference type="PANTHER" id="PTHR43357">
    <property type="entry name" value="INNER MEMBRANE ABC TRANSPORTER PERMEASE PROTEIN YDCV"/>
    <property type="match status" value="1"/>
</dbReference>
<feature type="transmembrane region" description="Helical" evidence="8">
    <location>
        <begin position="128"/>
        <end position="151"/>
    </location>
</feature>
<evidence type="ECO:0000256" key="4">
    <source>
        <dbReference type="ARBA" id="ARBA00022519"/>
    </source>
</evidence>
<keyword evidence="5 8" id="KW-0812">Transmembrane</keyword>
<dbReference type="SUPFAM" id="SSF161098">
    <property type="entry name" value="MetI-like"/>
    <property type="match status" value="2"/>
</dbReference>
<protein>
    <submittedName>
        <fullName evidence="10">ABC-type Fe3+ transport system permease subunit</fullName>
    </submittedName>
</protein>
<evidence type="ECO:0000256" key="7">
    <source>
        <dbReference type="ARBA" id="ARBA00023136"/>
    </source>
</evidence>
<feature type="transmembrane region" description="Helical" evidence="8">
    <location>
        <begin position="16"/>
        <end position="38"/>
    </location>
</feature>
<dbReference type="Proteomes" id="UP000316471">
    <property type="component" value="Unassembled WGS sequence"/>
</dbReference>
<comment type="subcellular location">
    <subcellularLocation>
        <location evidence="1">Cell inner membrane</location>
        <topology evidence="1">Multi-pass membrane protein</topology>
    </subcellularLocation>
</comment>
<accession>A0A562LVD3</accession>
<feature type="transmembrane region" description="Helical" evidence="8">
    <location>
        <begin position="384"/>
        <end position="405"/>
    </location>
</feature>
<proteinExistence type="predicted"/>
<dbReference type="CDD" id="cd06261">
    <property type="entry name" value="TM_PBP2"/>
    <property type="match status" value="1"/>
</dbReference>
<feature type="transmembrane region" description="Helical" evidence="8">
    <location>
        <begin position="349"/>
        <end position="372"/>
    </location>
</feature>
<feature type="transmembrane region" description="Helical" evidence="8">
    <location>
        <begin position="172"/>
        <end position="192"/>
    </location>
</feature>
<dbReference type="AlphaFoldDB" id="A0A562LVD3"/>
<feature type="domain" description="ABC transmembrane type-1" evidence="9">
    <location>
        <begin position="313"/>
        <end position="505"/>
    </location>
</feature>
<feature type="transmembrane region" description="Helical" evidence="8">
    <location>
        <begin position="316"/>
        <end position="337"/>
    </location>
</feature>
<feature type="transmembrane region" description="Helical" evidence="8">
    <location>
        <begin position="437"/>
        <end position="465"/>
    </location>
</feature>
<dbReference type="InterPro" id="IPR035906">
    <property type="entry name" value="MetI-like_sf"/>
</dbReference>
<feature type="transmembrane region" description="Helical" evidence="8">
    <location>
        <begin position="271"/>
        <end position="296"/>
    </location>
</feature>
<dbReference type="PANTHER" id="PTHR43357:SF4">
    <property type="entry name" value="INNER MEMBRANE ABC TRANSPORTER PERMEASE PROTEIN YDCV"/>
    <property type="match status" value="1"/>
</dbReference>
<feature type="transmembrane region" description="Helical" evidence="8">
    <location>
        <begin position="88"/>
        <end position="108"/>
    </location>
</feature>
<comment type="caution">
    <text evidence="10">The sequence shown here is derived from an EMBL/GenBank/DDBJ whole genome shotgun (WGS) entry which is preliminary data.</text>
</comment>
<evidence type="ECO:0000256" key="8">
    <source>
        <dbReference type="SAM" id="Phobius"/>
    </source>
</evidence>
<dbReference type="InterPro" id="IPR000515">
    <property type="entry name" value="MetI-like"/>
</dbReference>
<keyword evidence="6 8" id="KW-1133">Transmembrane helix</keyword>
<evidence type="ECO:0000313" key="10">
    <source>
        <dbReference type="EMBL" id="TWI11513.1"/>
    </source>
</evidence>
<evidence type="ECO:0000256" key="1">
    <source>
        <dbReference type="ARBA" id="ARBA00004429"/>
    </source>
</evidence>
<feature type="transmembrane region" description="Helical" evidence="8">
    <location>
        <begin position="58"/>
        <end position="81"/>
    </location>
</feature>
<evidence type="ECO:0000256" key="3">
    <source>
        <dbReference type="ARBA" id="ARBA00022475"/>
    </source>
</evidence>
<keyword evidence="2" id="KW-0813">Transport</keyword>
<evidence type="ECO:0000256" key="6">
    <source>
        <dbReference type="ARBA" id="ARBA00022989"/>
    </source>
</evidence>
<keyword evidence="7 8" id="KW-0472">Membrane</keyword>
<dbReference type="PROSITE" id="PS50928">
    <property type="entry name" value="ABC_TM1"/>
    <property type="match status" value="2"/>
</dbReference>
<keyword evidence="11" id="KW-1185">Reference proteome</keyword>
<gene>
    <name evidence="10" type="ORF">IP93_01409</name>
</gene>
<evidence type="ECO:0000313" key="11">
    <source>
        <dbReference type="Proteomes" id="UP000316471"/>
    </source>
</evidence>
<dbReference type="GO" id="GO:0055085">
    <property type="term" value="P:transmembrane transport"/>
    <property type="evidence" value="ECO:0007669"/>
    <property type="project" value="InterPro"/>
</dbReference>
<evidence type="ECO:0000256" key="5">
    <source>
        <dbReference type="ARBA" id="ARBA00022692"/>
    </source>
</evidence>
<dbReference type="EMBL" id="VLKP01000005">
    <property type="protein sequence ID" value="TWI11513.1"/>
    <property type="molecule type" value="Genomic_DNA"/>
</dbReference>
<feature type="transmembrane region" description="Helical" evidence="8">
    <location>
        <begin position="485"/>
        <end position="509"/>
    </location>
</feature>
<keyword evidence="3" id="KW-1003">Cell membrane</keyword>
<feature type="domain" description="ABC transmembrane type-1" evidence="9">
    <location>
        <begin position="53"/>
        <end position="243"/>
    </location>
</feature>
<name>A0A562LVD3_9GAMM</name>
<evidence type="ECO:0000256" key="2">
    <source>
        <dbReference type="ARBA" id="ARBA00022448"/>
    </source>
</evidence>
<keyword evidence="4" id="KW-0997">Cell inner membrane</keyword>
<feature type="transmembrane region" description="Helical" evidence="8">
    <location>
        <begin position="228"/>
        <end position="250"/>
    </location>
</feature>
<reference evidence="10 11" key="1">
    <citation type="journal article" date="2015" name="Stand. Genomic Sci.">
        <title>Genomic Encyclopedia of Bacterial and Archaeal Type Strains, Phase III: the genomes of soil and plant-associated and newly described type strains.</title>
        <authorList>
            <person name="Whitman W.B."/>
            <person name="Woyke T."/>
            <person name="Klenk H.P."/>
            <person name="Zhou Y."/>
            <person name="Lilburn T.G."/>
            <person name="Beck B.J."/>
            <person name="De Vos P."/>
            <person name="Vandamme P."/>
            <person name="Eisen J.A."/>
            <person name="Garrity G."/>
            <person name="Hugenholtz P."/>
            <person name="Kyrpides N.C."/>
        </authorList>
    </citation>
    <scope>NUCLEOTIDE SEQUENCE [LARGE SCALE GENOMIC DNA]</scope>
    <source>
        <strain evidence="10 11">CGMCC 1.10136</strain>
    </source>
</reference>